<evidence type="ECO:0000313" key="2">
    <source>
        <dbReference type="Proteomes" id="UP000008037"/>
    </source>
</evidence>
<dbReference type="InParanoid" id="K0IMH7"/>
<evidence type="ECO:0000313" key="1">
    <source>
        <dbReference type="EMBL" id="AFU57904.1"/>
    </source>
</evidence>
<protein>
    <submittedName>
        <fullName evidence="1">Putative transposase, IS66 family</fullName>
    </submittedName>
</protein>
<proteinExistence type="predicted"/>
<organism evidence="1 2">
    <name type="scientific">Nitrososphaera gargensis (strain Ga9.2)</name>
    <dbReference type="NCBI Taxonomy" id="1237085"/>
    <lineage>
        <taxon>Archaea</taxon>
        <taxon>Nitrososphaerota</taxon>
        <taxon>Nitrososphaeria</taxon>
        <taxon>Nitrososphaerales</taxon>
        <taxon>Nitrososphaeraceae</taxon>
        <taxon>Nitrososphaera</taxon>
    </lineage>
</organism>
<dbReference type="EMBL" id="CP002408">
    <property type="protein sequence ID" value="AFU57904.1"/>
    <property type="molecule type" value="Genomic_DNA"/>
</dbReference>
<reference evidence="1 2" key="1">
    <citation type="journal article" date="2012" name="Environ. Microbiol.">
        <title>The genome of the ammonia-oxidizing Candidatus Nitrososphaera gargensis: insights into metabolic versatility and environmental adaptations.</title>
        <authorList>
            <person name="Spang A."/>
            <person name="Poehlein A."/>
            <person name="Offre P."/>
            <person name="Zumbragel S."/>
            <person name="Haider S."/>
            <person name="Rychlik N."/>
            <person name="Nowka B."/>
            <person name="Schmeisser C."/>
            <person name="Lebedeva E.V."/>
            <person name="Rattei T."/>
            <person name="Bohm C."/>
            <person name="Schmid M."/>
            <person name="Galushko A."/>
            <person name="Hatzenpichler R."/>
            <person name="Weinmaier T."/>
            <person name="Daniel R."/>
            <person name="Schleper C."/>
            <person name="Spieck E."/>
            <person name="Streit W."/>
            <person name="Wagner M."/>
        </authorList>
    </citation>
    <scope>NUCLEOTIDE SEQUENCE [LARGE SCALE GENOMIC DNA]</scope>
    <source>
        <strain evidence="2">Ga9.2</strain>
    </source>
</reference>
<sequence>MSLKLLGLSYEKISGHFQLLFNLQVTDAAINHAVMKVAEAFDPRYNELVDDLLKEKNVRGDETV</sequence>
<name>K0IMH7_NITGG</name>
<dbReference type="Proteomes" id="UP000008037">
    <property type="component" value="Chromosome"/>
</dbReference>
<dbReference type="BioCyc" id="CNIT1237085:G1324-960-MONOMER"/>
<dbReference type="RefSeq" id="WP_015018446.1">
    <property type="nucleotide sequence ID" value="NC_018719.1"/>
</dbReference>
<accession>K0IMH7</accession>
<keyword evidence="2" id="KW-1185">Reference proteome</keyword>
<dbReference type="KEGG" id="nga:Ngar_c09620"/>
<dbReference type="AlphaFoldDB" id="K0IMH7"/>
<dbReference type="GeneID" id="13795357"/>
<dbReference type="HOGENOM" id="CLU_2857208_0_0_2"/>
<gene>
    <name evidence="1" type="ordered locus">Ngar_c09620</name>
</gene>